<feature type="repeat" description="TPR" evidence="3">
    <location>
        <begin position="61"/>
        <end position="94"/>
    </location>
</feature>
<evidence type="ECO:0000313" key="7">
    <source>
        <dbReference type="Proteomes" id="UP000190198"/>
    </source>
</evidence>
<dbReference type="InterPro" id="IPR019734">
    <property type="entry name" value="TPR_rpt"/>
</dbReference>
<dbReference type="InterPro" id="IPR011990">
    <property type="entry name" value="TPR-like_helical_dom_sf"/>
</dbReference>
<feature type="chain" id="PRO_5012097374" evidence="5">
    <location>
        <begin position="24"/>
        <end position="172"/>
    </location>
</feature>
<dbReference type="PANTHER" id="PTHR44943">
    <property type="entry name" value="CELLULOSE SYNTHASE OPERON PROTEIN C"/>
    <property type="match status" value="1"/>
</dbReference>
<dbReference type="AlphaFoldDB" id="A0A1T2LC70"/>
<keyword evidence="2 3" id="KW-0802">TPR repeat</keyword>
<feature type="repeat" description="TPR" evidence="3">
    <location>
        <begin position="27"/>
        <end position="60"/>
    </location>
</feature>
<evidence type="ECO:0000256" key="5">
    <source>
        <dbReference type="SAM" id="SignalP"/>
    </source>
</evidence>
<feature type="region of interest" description="Disordered" evidence="4">
    <location>
        <begin position="145"/>
        <end position="172"/>
    </location>
</feature>
<accession>A0A1T2LC70</accession>
<dbReference type="Proteomes" id="UP000190198">
    <property type="component" value="Unassembled WGS sequence"/>
</dbReference>
<evidence type="ECO:0000256" key="3">
    <source>
        <dbReference type="PROSITE-ProRule" id="PRU00339"/>
    </source>
</evidence>
<organism evidence="6 7">
    <name type="scientific">Solemya elarraichensis gill symbiont</name>
    <dbReference type="NCBI Taxonomy" id="1918949"/>
    <lineage>
        <taxon>Bacteria</taxon>
        <taxon>Pseudomonadati</taxon>
        <taxon>Pseudomonadota</taxon>
        <taxon>Gammaproteobacteria</taxon>
        <taxon>sulfur-oxidizing symbionts</taxon>
    </lineage>
</organism>
<dbReference type="EMBL" id="MPRK01000019">
    <property type="protein sequence ID" value="OOZ42680.1"/>
    <property type="molecule type" value="Genomic_DNA"/>
</dbReference>
<dbReference type="InterPro" id="IPR051685">
    <property type="entry name" value="Ycf3/AcsC/BcsC/TPR_MFPF"/>
</dbReference>
<proteinExistence type="predicted"/>
<dbReference type="PANTHER" id="PTHR44943:SF8">
    <property type="entry name" value="TPR REPEAT-CONTAINING PROTEIN MJ0263"/>
    <property type="match status" value="1"/>
</dbReference>
<dbReference type="Gene3D" id="1.25.40.10">
    <property type="entry name" value="Tetratricopeptide repeat domain"/>
    <property type="match status" value="1"/>
</dbReference>
<reference evidence="6 7" key="1">
    <citation type="submission" date="2016-11" db="EMBL/GenBank/DDBJ databases">
        <title>Mixed transmission modes and dynamic genome evolution in an obligate animal-bacterial symbiosis.</title>
        <authorList>
            <person name="Russell S.L."/>
            <person name="Corbett-Detig R.B."/>
            <person name="Cavanaugh C.M."/>
        </authorList>
    </citation>
    <scope>NUCLEOTIDE SEQUENCE [LARGE SCALE GENOMIC DNA]</scope>
    <source>
        <strain evidence="6">Sp-SM6</strain>
    </source>
</reference>
<evidence type="ECO:0000256" key="4">
    <source>
        <dbReference type="SAM" id="MobiDB-lite"/>
    </source>
</evidence>
<sequence>MKKIGLLTTIASVLFLFSSVTCASEDAAKLLEQGNKLWSENKVEEAEASFKKAIEADPESARAYERLGALLLMQTKNEEAVAAYQEAIIRDPDNAKSFAALSIAYLHMGYHEMAQFMARRASELDPELKNAKDISKYIDAKMERMAEASAAEGHQKAEDPHANVVPAPAGQQ</sequence>
<evidence type="ECO:0000256" key="2">
    <source>
        <dbReference type="ARBA" id="ARBA00022803"/>
    </source>
</evidence>
<name>A0A1T2LC70_9GAMM</name>
<keyword evidence="7" id="KW-1185">Reference proteome</keyword>
<feature type="signal peptide" evidence="5">
    <location>
        <begin position="1"/>
        <end position="23"/>
    </location>
</feature>
<comment type="caution">
    <text evidence="6">The sequence shown here is derived from an EMBL/GenBank/DDBJ whole genome shotgun (WGS) entry which is preliminary data.</text>
</comment>
<dbReference type="SUPFAM" id="SSF48452">
    <property type="entry name" value="TPR-like"/>
    <property type="match status" value="1"/>
</dbReference>
<keyword evidence="1" id="KW-0677">Repeat</keyword>
<evidence type="ECO:0000313" key="6">
    <source>
        <dbReference type="EMBL" id="OOZ42680.1"/>
    </source>
</evidence>
<gene>
    <name evidence="6" type="ORF">BOW52_02005</name>
</gene>
<protein>
    <submittedName>
        <fullName evidence="6">Uncharacterized protein</fullName>
    </submittedName>
</protein>
<evidence type="ECO:0000256" key="1">
    <source>
        <dbReference type="ARBA" id="ARBA00022737"/>
    </source>
</evidence>
<dbReference type="Pfam" id="PF13432">
    <property type="entry name" value="TPR_16"/>
    <property type="match status" value="1"/>
</dbReference>
<dbReference type="SMART" id="SM00028">
    <property type="entry name" value="TPR"/>
    <property type="match status" value="3"/>
</dbReference>
<dbReference type="PROSITE" id="PS50005">
    <property type="entry name" value="TPR"/>
    <property type="match status" value="2"/>
</dbReference>
<keyword evidence="5" id="KW-0732">Signal</keyword>